<dbReference type="PROSITE" id="PS50110">
    <property type="entry name" value="RESPONSE_REGULATORY"/>
    <property type="match status" value="1"/>
</dbReference>
<reference evidence="3 4" key="1">
    <citation type="journal article" date="2019" name="Genome Biol. Evol.">
        <title>Day and night: Metabolic profiles and evolutionary relationships of six axenic non-marine cyanobacteria.</title>
        <authorList>
            <person name="Will S.E."/>
            <person name="Henke P."/>
            <person name="Boedeker C."/>
            <person name="Huang S."/>
            <person name="Brinkmann H."/>
            <person name="Rohde M."/>
            <person name="Jarek M."/>
            <person name="Friedl T."/>
            <person name="Seufert S."/>
            <person name="Schumacher M."/>
            <person name="Overmann J."/>
            <person name="Neumann-Schaal M."/>
            <person name="Petersen J."/>
        </authorList>
    </citation>
    <scope>NUCLEOTIDE SEQUENCE [LARGE SCALE GENOMIC DNA]</scope>
    <source>
        <strain evidence="3 4">PCC 6912</strain>
    </source>
</reference>
<dbReference type="GO" id="GO:0000160">
    <property type="term" value="P:phosphorelay signal transduction system"/>
    <property type="evidence" value="ECO:0007669"/>
    <property type="project" value="InterPro"/>
</dbReference>
<sequence>MNKDLLQPKLKIVLIDGHEICLSGTLKLVQSQYPDAKIITCKIAENALNQISIFQPDLVVMDICLPEKSGMMARTTTGIQLLRHLLNTYSKLNIVIQSEYIKKLVQLKTEIDSHKGGFTIADKSLSSREMLTRVSWALQGLTHLKDIQTTYFQSELKPELVKLLTLAFQEGLQDKAIAQEISVSERMVRHYWDRLQNLLGIDCQELKNQGKNVRVVTQIRAREAGLID</sequence>
<name>A0A433MY57_CHLFR</name>
<keyword evidence="4" id="KW-1185">Reference proteome</keyword>
<proteinExistence type="predicted"/>
<feature type="modified residue" description="4-aspartylphosphate" evidence="1">
    <location>
        <position position="62"/>
    </location>
</feature>
<dbReference type="PANTHER" id="PTHR45566">
    <property type="entry name" value="HTH-TYPE TRANSCRIPTIONAL REGULATOR YHJB-RELATED"/>
    <property type="match status" value="1"/>
</dbReference>
<dbReference type="AlphaFoldDB" id="A0A433MY57"/>
<dbReference type="STRING" id="211165.GCA_000317285_02936"/>
<organism evidence="3 4">
    <name type="scientific">Chlorogloeopsis fritschii PCC 6912</name>
    <dbReference type="NCBI Taxonomy" id="211165"/>
    <lineage>
        <taxon>Bacteria</taxon>
        <taxon>Bacillati</taxon>
        <taxon>Cyanobacteriota</taxon>
        <taxon>Cyanophyceae</taxon>
        <taxon>Nostocales</taxon>
        <taxon>Chlorogloeopsidaceae</taxon>
        <taxon>Chlorogloeopsis</taxon>
    </lineage>
</organism>
<dbReference type="PANTHER" id="PTHR45566:SF1">
    <property type="entry name" value="HTH-TYPE TRANSCRIPTIONAL REGULATOR YHJB-RELATED"/>
    <property type="match status" value="1"/>
</dbReference>
<protein>
    <submittedName>
        <fullName evidence="3">LuxR family transcriptional regulator</fullName>
    </submittedName>
</protein>
<evidence type="ECO:0000259" key="2">
    <source>
        <dbReference type="PROSITE" id="PS50110"/>
    </source>
</evidence>
<keyword evidence="1" id="KW-0597">Phosphoprotein</keyword>
<dbReference type="InterPro" id="IPR051015">
    <property type="entry name" value="EvgA-like"/>
</dbReference>
<evidence type="ECO:0000256" key="1">
    <source>
        <dbReference type="PROSITE-ProRule" id="PRU00169"/>
    </source>
</evidence>
<dbReference type="EMBL" id="RSCJ01000037">
    <property type="protein sequence ID" value="RUR73237.1"/>
    <property type="molecule type" value="Genomic_DNA"/>
</dbReference>
<evidence type="ECO:0000313" key="4">
    <source>
        <dbReference type="Proteomes" id="UP000268857"/>
    </source>
</evidence>
<dbReference type="Proteomes" id="UP000268857">
    <property type="component" value="Unassembled WGS sequence"/>
</dbReference>
<evidence type="ECO:0000313" key="3">
    <source>
        <dbReference type="EMBL" id="RUR73237.1"/>
    </source>
</evidence>
<dbReference type="RefSeq" id="WP_016872784.1">
    <property type="nucleotide sequence ID" value="NZ_AJLN01000081.1"/>
</dbReference>
<accession>A0A433MY57</accession>
<gene>
    <name evidence="3" type="ORF">PCC6912_57620</name>
</gene>
<dbReference type="Gene3D" id="3.40.50.2300">
    <property type="match status" value="1"/>
</dbReference>
<feature type="domain" description="Response regulatory" evidence="2">
    <location>
        <begin position="11"/>
        <end position="138"/>
    </location>
</feature>
<dbReference type="InterPro" id="IPR001789">
    <property type="entry name" value="Sig_transdc_resp-reg_receiver"/>
</dbReference>
<dbReference type="OrthoDB" id="495017at2"/>
<comment type="caution">
    <text evidence="3">The sequence shown here is derived from an EMBL/GenBank/DDBJ whole genome shotgun (WGS) entry which is preliminary data.</text>
</comment>
<dbReference type="InterPro" id="IPR011006">
    <property type="entry name" value="CheY-like_superfamily"/>
</dbReference>
<dbReference type="SUPFAM" id="SSF52172">
    <property type="entry name" value="CheY-like"/>
    <property type="match status" value="1"/>
</dbReference>